<evidence type="ECO:0000256" key="3">
    <source>
        <dbReference type="ARBA" id="ARBA00004401"/>
    </source>
</evidence>
<dbReference type="GO" id="GO:0009277">
    <property type="term" value="C:fungal-type cell wall"/>
    <property type="evidence" value="ECO:0007669"/>
    <property type="project" value="TreeGrafter"/>
</dbReference>
<evidence type="ECO:0000256" key="8">
    <source>
        <dbReference type="ARBA" id="ARBA00022525"/>
    </source>
</evidence>
<evidence type="ECO:0000256" key="5">
    <source>
        <dbReference type="ARBA" id="ARBA00012780"/>
    </source>
</evidence>
<dbReference type="GO" id="GO:0005886">
    <property type="term" value="C:plasma membrane"/>
    <property type="evidence" value="ECO:0007669"/>
    <property type="project" value="UniProtKB-SubCell"/>
</dbReference>
<evidence type="ECO:0000256" key="12">
    <source>
        <dbReference type="ARBA" id="ARBA00023180"/>
    </source>
</evidence>
<evidence type="ECO:0000256" key="4">
    <source>
        <dbReference type="ARBA" id="ARBA00008773"/>
    </source>
</evidence>
<proteinExistence type="inferred from homology"/>
<comment type="caution">
    <text evidence="21">The sequence shown here is derived from an EMBL/GenBank/DDBJ whole genome shotgun (WGS) entry which is preliminary data.</text>
</comment>
<protein>
    <recommendedName>
        <fullName evidence="5">glucan endo-1,3-beta-D-glucosidase</fullName>
        <ecNumber evidence="5">3.2.1.39</ecNumber>
    </recommendedName>
    <alternativeName>
        <fullName evidence="18">Endo-1,3-beta-glucanase btgC</fullName>
    </alternativeName>
    <alternativeName>
        <fullName evidence="17">Laminarinase btgC</fullName>
    </alternativeName>
</protein>
<evidence type="ECO:0000256" key="16">
    <source>
        <dbReference type="ARBA" id="ARBA00037649"/>
    </source>
</evidence>
<evidence type="ECO:0000256" key="2">
    <source>
        <dbReference type="ARBA" id="ARBA00004191"/>
    </source>
</evidence>
<evidence type="ECO:0000256" key="19">
    <source>
        <dbReference type="RuleBase" id="RU004335"/>
    </source>
</evidence>
<dbReference type="PANTHER" id="PTHR16631">
    <property type="entry name" value="GLUCAN 1,3-BETA-GLUCOSIDASE"/>
    <property type="match status" value="1"/>
</dbReference>
<evidence type="ECO:0000256" key="11">
    <source>
        <dbReference type="ARBA" id="ARBA00023136"/>
    </source>
</evidence>
<keyword evidence="13" id="KW-0119">Carbohydrate metabolism</keyword>
<dbReference type="GO" id="GO:0000272">
    <property type="term" value="P:polysaccharide catabolic process"/>
    <property type="evidence" value="ECO:0007669"/>
    <property type="project" value="UniProtKB-KW"/>
</dbReference>
<reference evidence="21" key="1">
    <citation type="submission" date="2020-12" db="EMBL/GenBank/DDBJ databases">
        <title>Metabolic potential, ecology and presence of endohyphal bacteria is reflected in genomic diversity of Mucoromycotina.</title>
        <authorList>
            <person name="Muszewska A."/>
            <person name="Okrasinska A."/>
            <person name="Steczkiewicz K."/>
            <person name="Drgas O."/>
            <person name="Orlowska M."/>
            <person name="Perlinska-Lenart U."/>
            <person name="Aleksandrzak-Piekarczyk T."/>
            <person name="Szatraj K."/>
            <person name="Zielenkiewicz U."/>
            <person name="Pilsyk S."/>
            <person name="Malc E."/>
            <person name="Mieczkowski P."/>
            <person name="Kruszewska J.S."/>
            <person name="Biernat P."/>
            <person name="Pawlowska J."/>
        </authorList>
    </citation>
    <scope>NUCLEOTIDE SEQUENCE</scope>
    <source>
        <strain evidence="21">WA0000067209</strain>
    </source>
</reference>
<evidence type="ECO:0000256" key="14">
    <source>
        <dbReference type="ARBA" id="ARBA00023316"/>
    </source>
</evidence>
<dbReference type="Proteomes" id="UP000654370">
    <property type="component" value="Unassembled WGS sequence"/>
</dbReference>
<name>A0A8H7UHF9_MORIS</name>
<dbReference type="OrthoDB" id="77201at2759"/>
<comment type="catalytic activity">
    <reaction evidence="1">
        <text>Hydrolysis of (1-&gt;3)-beta-D-glucosidic linkages in (1-&gt;3)-beta-D-glucans.</text>
        <dbReference type="EC" id="3.2.1.39"/>
    </reaction>
</comment>
<dbReference type="InterPro" id="IPR017853">
    <property type="entry name" value="GH"/>
</dbReference>
<evidence type="ECO:0000256" key="1">
    <source>
        <dbReference type="ARBA" id="ARBA00000382"/>
    </source>
</evidence>
<sequence>MIFYKRLSIVAAIAALCARISGAAIDRRAGDTFYALNYGIDQNNCPSLDYVKQQLTTIKPYTSRIKTFAVTTCNLGDLVLQATQSLGLRIYLGIWVSADNSTFESEMAKLLELAHAHSFSNIDGIIVGSETQYRGDVSPETLADMISQVKQSLASAGVNVPVATADVYYKLDPVIVEQVDFVMMNAFPYWEGVAVENAVSTLFDHYDYMKSLAKGKPVLIGETGWPTRGTNFGSAVPSISNQETYLKGVLCQVRQRNIQMCYFEGQDELYKGDDVERSWGFLDSNGNLKASEYSNIFNSPC</sequence>
<keyword evidence="8" id="KW-0964">Secreted</keyword>
<evidence type="ECO:0000256" key="10">
    <source>
        <dbReference type="ARBA" id="ARBA00022801"/>
    </source>
</evidence>
<keyword evidence="11" id="KW-0472">Membrane</keyword>
<dbReference type="PANTHER" id="PTHR16631:SF17">
    <property type="entry name" value="GLUCAN ENDO-1,3-BETA-GLUCOSIDASE BTGC"/>
    <property type="match status" value="1"/>
</dbReference>
<evidence type="ECO:0000256" key="9">
    <source>
        <dbReference type="ARBA" id="ARBA00022729"/>
    </source>
</evidence>
<organism evidence="21 22">
    <name type="scientific">Mortierella isabellina</name>
    <name type="common">Filamentous fungus</name>
    <name type="synonym">Umbelopsis isabellina</name>
    <dbReference type="NCBI Taxonomy" id="91625"/>
    <lineage>
        <taxon>Eukaryota</taxon>
        <taxon>Fungi</taxon>
        <taxon>Fungi incertae sedis</taxon>
        <taxon>Mucoromycota</taxon>
        <taxon>Mucoromycotina</taxon>
        <taxon>Umbelopsidomycetes</taxon>
        <taxon>Umbelopsidales</taxon>
        <taxon>Umbelopsidaceae</taxon>
        <taxon>Umbelopsis</taxon>
    </lineage>
</organism>
<dbReference type="InterPro" id="IPR000490">
    <property type="entry name" value="Glyco_hydro_17"/>
</dbReference>
<keyword evidence="9 20" id="KW-0732">Signal</keyword>
<gene>
    <name evidence="21" type="ORF">INT43_002399</name>
</gene>
<feature type="chain" id="PRO_5034079862" description="glucan endo-1,3-beta-D-glucosidase" evidence="20">
    <location>
        <begin position="23"/>
        <end position="301"/>
    </location>
</feature>
<dbReference type="AlphaFoldDB" id="A0A8H7UHF9"/>
<keyword evidence="22" id="KW-1185">Reference proteome</keyword>
<dbReference type="GO" id="GO:0042973">
    <property type="term" value="F:glucan endo-1,3-beta-D-glucosidase activity"/>
    <property type="evidence" value="ECO:0007669"/>
    <property type="project" value="UniProtKB-EC"/>
</dbReference>
<dbReference type="GO" id="GO:0005576">
    <property type="term" value="C:extracellular region"/>
    <property type="evidence" value="ECO:0007669"/>
    <property type="project" value="TreeGrafter"/>
</dbReference>
<comment type="function">
    <text evidence="16">Glucanases play a role in cell expansion during growth, in cell-cell fusion during mating, and in spore release during sporulation. This enzyme may be involved in beta-glucan degradation. Active on laminarin and lichenan.</text>
</comment>
<evidence type="ECO:0000256" key="13">
    <source>
        <dbReference type="ARBA" id="ARBA00023277"/>
    </source>
</evidence>
<evidence type="ECO:0000313" key="22">
    <source>
        <dbReference type="Proteomes" id="UP000654370"/>
    </source>
</evidence>
<keyword evidence="14" id="KW-0961">Cell wall biogenesis/degradation</keyword>
<evidence type="ECO:0000256" key="7">
    <source>
        <dbReference type="ARBA" id="ARBA00022512"/>
    </source>
</evidence>
<evidence type="ECO:0000256" key="6">
    <source>
        <dbReference type="ARBA" id="ARBA00022475"/>
    </source>
</evidence>
<dbReference type="GO" id="GO:0071555">
    <property type="term" value="P:cell wall organization"/>
    <property type="evidence" value="ECO:0007669"/>
    <property type="project" value="UniProtKB-KW"/>
</dbReference>
<keyword evidence="7" id="KW-0134">Cell wall</keyword>
<evidence type="ECO:0000256" key="15">
    <source>
        <dbReference type="ARBA" id="ARBA00023326"/>
    </source>
</evidence>
<dbReference type="Pfam" id="PF00332">
    <property type="entry name" value="Glyco_hydro_17"/>
    <property type="match status" value="1"/>
</dbReference>
<evidence type="ECO:0000256" key="17">
    <source>
        <dbReference type="ARBA" id="ARBA00042373"/>
    </source>
</evidence>
<dbReference type="InterPro" id="IPR050732">
    <property type="entry name" value="Beta-glucan_modifiers"/>
</dbReference>
<dbReference type="EC" id="3.2.1.39" evidence="5"/>
<accession>A0A8H7UHF9</accession>
<dbReference type="Gene3D" id="3.20.20.80">
    <property type="entry name" value="Glycosidases"/>
    <property type="match status" value="1"/>
</dbReference>
<comment type="similarity">
    <text evidence="4 19">Belongs to the glycosyl hydrolase 17 family.</text>
</comment>
<evidence type="ECO:0000313" key="21">
    <source>
        <dbReference type="EMBL" id="KAG2185961.1"/>
    </source>
</evidence>
<keyword evidence="6" id="KW-1003">Cell membrane</keyword>
<evidence type="ECO:0000256" key="18">
    <source>
        <dbReference type="ARBA" id="ARBA00043078"/>
    </source>
</evidence>
<dbReference type="GO" id="GO:0009986">
    <property type="term" value="C:cell surface"/>
    <property type="evidence" value="ECO:0007669"/>
    <property type="project" value="TreeGrafter"/>
</dbReference>
<comment type="subcellular location">
    <subcellularLocation>
        <location evidence="3">Cell membrane</location>
        <topology evidence="3">Single-pass type II membrane protein</topology>
    </subcellularLocation>
    <subcellularLocation>
        <location evidence="2">Secreted</location>
        <location evidence="2">Cell wall</location>
    </subcellularLocation>
</comment>
<evidence type="ECO:0000256" key="20">
    <source>
        <dbReference type="SAM" id="SignalP"/>
    </source>
</evidence>
<dbReference type="SUPFAM" id="SSF51445">
    <property type="entry name" value="(Trans)glycosidases"/>
    <property type="match status" value="1"/>
</dbReference>
<feature type="signal peptide" evidence="20">
    <location>
        <begin position="1"/>
        <end position="22"/>
    </location>
</feature>
<keyword evidence="10" id="KW-0378">Hydrolase</keyword>
<keyword evidence="12" id="KW-0325">Glycoprotein</keyword>
<dbReference type="EMBL" id="JAEPQZ010000001">
    <property type="protein sequence ID" value="KAG2185961.1"/>
    <property type="molecule type" value="Genomic_DNA"/>
</dbReference>
<keyword evidence="15" id="KW-0624">Polysaccharide degradation</keyword>